<gene>
    <name evidence="1" type="ORF">ACH5RR_024651</name>
</gene>
<proteinExistence type="predicted"/>
<comment type="caution">
    <text evidence="1">The sequence shown here is derived from an EMBL/GenBank/DDBJ whole genome shotgun (WGS) entry which is preliminary data.</text>
</comment>
<evidence type="ECO:0008006" key="3">
    <source>
        <dbReference type="Google" id="ProtNLM"/>
    </source>
</evidence>
<accession>A0ABD2YXB6</accession>
<organism evidence="1 2">
    <name type="scientific">Cinchona calisaya</name>
    <dbReference type="NCBI Taxonomy" id="153742"/>
    <lineage>
        <taxon>Eukaryota</taxon>
        <taxon>Viridiplantae</taxon>
        <taxon>Streptophyta</taxon>
        <taxon>Embryophyta</taxon>
        <taxon>Tracheophyta</taxon>
        <taxon>Spermatophyta</taxon>
        <taxon>Magnoliopsida</taxon>
        <taxon>eudicotyledons</taxon>
        <taxon>Gunneridae</taxon>
        <taxon>Pentapetalae</taxon>
        <taxon>asterids</taxon>
        <taxon>lamiids</taxon>
        <taxon>Gentianales</taxon>
        <taxon>Rubiaceae</taxon>
        <taxon>Cinchonoideae</taxon>
        <taxon>Cinchoneae</taxon>
        <taxon>Cinchona</taxon>
    </lineage>
</organism>
<name>A0ABD2YXB6_9GENT</name>
<sequence length="105" mass="12366">MTQMISAITRVTEVLERQNRQGNANHLGEDGALECFLKFKPSEFVGEPDDEKAEAWIEHVESIFVTLKYEDERNIAFSTFQLRGTVREWWRTIKIKWKNNKTECT</sequence>
<dbReference type="Proteomes" id="UP001630127">
    <property type="component" value="Unassembled WGS sequence"/>
</dbReference>
<evidence type="ECO:0000313" key="2">
    <source>
        <dbReference type="Proteomes" id="UP001630127"/>
    </source>
</evidence>
<evidence type="ECO:0000313" key="1">
    <source>
        <dbReference type="EMBL" id="KAL3511934.1"/>
    </source>
</evidence>
<protein>
    <recommendedName>
        <fullName evidence="3">Retrotransposon gag domain-containing protein</fullName>
    </recommendedName>
</protein>
<keyword evidence="2" id="KW-1185">Reference proteome</keyword>
<reference evidence="1 2" key="1">
    <citation type="submission" date="2024-11" db="EMBL/GenBank/DDBJ databases">
        <title>A near-complete genome assembly of Cinchona calisaya.</title>
        <authorList>
            <person name="Lian D.C."/>
            <person name="Zhao X.W."/>
            <person name="Wei L."/>
        </authorList>
    </citation>
    <scope>NUCLEOTIDE SEQUENCE [LARGE SCALE GENOMIC DNA]</scope>
    <source>
        <tissue evidence="1">Nenye</tissue>
    </source>
</reference>
<dbReference type="AlphaFoldDB" id="A0ABD2YXB6"/>
<dbReference type="EMBL" id="JBJUIK010000011">
    <property type="protein sequence ID" value="KAL3511934.1"/>
    <property type="molecule type" value="Genomic_DNA"/>
</dbReference>